<evidence type="ECO:0000313" key="2">
    <source>
        <dbReference type="Proteomes" id="UP001519294"/>
    </source>
</evidence>
<comment type="caution">
    <text evidence="1">The sequence shown here is derived from an EMBL/GenBank/DDBJ whole genome shotgun (WGS) entry which is preliminary data.</text>
</comment>
<evidence type="ECO:0000313" key="1">
    <source>
        <dbReference type="EMBL" id="MBP2258615.1"/>
    </source>
</evidence>
<protein>
    <submittedName>
        <fullName evidence="1">Uncharacterized protein</fullName>
    </submittedName>
</protein>
<proteinExistence type="predicted"/>
<name>A0ABS4SAU0_9BACI</name>
<reference evidence="1 2" key="1">
    <citation type="submission" date="2021-03" db="EMBL/GenBank/DDBJ databases">
        <title>Genomic Encyclopedia of Type Strains, Phase IV (KMG-IV): sequencing the most valuable type-strain genomes for metagenomic binning, comparative biology and taxonomic classification.</title>
        <authorList>
            <person name="Goeker M."/>
        </authorList>
    </citation>
    <scope>NUCLEOTIDE SEQUENCE [LARGE SCALE GENOMIC DNA]</scope>
    <source>
        <strain evidence="1 2">DSM 25790</strain>
    </source>
</reference>
<keyword evidence="2" id="KW-1185">Reference proteome</keyword>
<sequence length="86" mass="9422">MSQMILRPLSRNITQRPSFWHSTQQTIHAQTELPGTDGGDSCGNSVSLETSQELGFFRGGSSHARGKRPPVVKGNVVINNEIFVNL</sequence>
<accession>A0ABS4SAU0</accession>
<dbReference type="EMBL" id="JAGIKX010000030">
    <property type="protein sequence ID" value="MBP2258615.1"/>
    <property type="molecule type" value="Genomic_DNA"/>
</dbReference>
<dbReference type="Proteomes" id="UP001519294">
    <property type="component" value="Unassembled WGS sequence"/>
</dbReference>
<gene>
    <name evidence="1" type="ORF">J2Z81_002598</name>
</gene>
<organism evidence="1 2">
    <name type="scientific">Virgibacillus alimentarius</name>
    <dbReference type="NCBI Taxonomy" id="698769"/>
    <lineage>
        <taxon>Bacteria</taxon>
        <taxon>Bacillati</taxon>
        <taxon>Bacillota</taxon>
        <taxon>Bacilli</taxon>
        <taxon>Bacillales</taxon>
        <taxon>Bacillaceae</taxon>
        <taxon>Virgibacillus</taxon>
    </lineage>
</organism>